<dbReference type="Pfam" id="PF13274">
    <property type="entry name" value="SocA_Panacea"/>
    <property type="match status" value="1"/>
</dbReference>
<proteinExistence type="predicted"/>
<sequence>MEKSVEITNLKLQKVLYYIQRGFLINRNGNACFLDRIEAWKYGPVVPSVYNIFSASGASGIKLFSLLEDEFLDIVELDRRLLNEIIDNDLHTNVWNLVNRSHREGGAWEQIFNNPNTNIIPLNLISEDI</sequence>
<name>U2PCE8_LEPWF</name>
<dbReference type="EMBL" id="AWVM01000104">
    <property type="protein sequence ID" value="ERK48185.1"/>
    <property type="molecule type" value="Genomic_DNA"/>
</dbReference>
<dbReference type="InterPro" id="IPR025272">
    <property type="entry name" value="SocA_Panacea"/>
</dbReference>
<protein>
    <recommendedName>
        <fullName evidence="1">Antitoxin SocA-like Panacea domain-containing protein</fullName>
    </recommendedName>
</protein>
<accession>U2PCE8</accession>
<evidence type="ECO:0000313" key="3">
    <source>
        <dbReference type="Proteomes" id="UP000016626"/>
    </source>
</evidence>
<dbReference type="Proteomes" id="UP000016626">
    <property type="component" value="Unassembled WGS sequence"/>
</dbReference>
<gene>
    <name evidence="2" type="ORF">HMPREF9015_01983</name>
</gene>
<dbReference type="HOGENOM" id="CLU_110683_1_1_0"/>
<evidence type="ECO:0000313" key="2">
    <source>
        <dbReference type="EMBL" id="ERK48185.1"/>
    </source>
</evidence>
<evidence type="ECO:0000259" key="1">
    <source>
        <dbReference type="Pfam" id="PF13274"/>
    </source>
</evidence>
<feature type="domain" description="Antitoxin SocA-like Panacea" evidence="1">
    <location>
        <begin position="12"/>
        <end position="109"/>
    </location>
</feature>
<dbReference type="AlphaFoldDB" id="U2PCE8"/>
<dbReference type="eggNOG" id="COG3600">
    <property type="taxonomic scope" value="Bacteria"/>
</dbReference>
<dbReference type="PATRIC" id="fig|888055.3.peg.1904"/>
<comment type="caution">
    <text evidence="2">The sequence shown here is derived from an EMBL/GenBank/DDBJ whole genome shotgun (WGS) entry which is preliminary data.</text>
</comment>
<reference evidence="2 3" key="1">
    <citation type="submission" date="2013-06" db="EMBL/GenBank/DDBJ databases">
        <authorList>
            <person name="Weinstock G."/>
            <person name="Sodergren E."/>
            <person name="Lobos E.A."/>
            <person name="Fulton L."/>
            <person name="Fulton R."/>
            <person name="Courtney L."/>
            <person name="Fronick C."/>
            <person name="O'Laughlin M."/>
            <person name="Godfrey J."/>
            <person name="Wilson R.M."/>
            <person name="Miner T."/>
            <person name="Farmer C."/>
            <person name="Delehaunty K."/>
            <person name="Cordes M."/>
            <person name="Minx P."/>
            <person name="Tomlinson C."/>
            <person name="Chen J."/>
            <person name="Wollam A."/>
            <person name="Pepin K.H."/>
            <person name="Bhonagiri V."/>
            <person name="Zhang X."/>
            <person name="Warren W."/>
            <person name="Mitreva M."/>
            <person name="Mardis E.R."/>
            <person name="Wilson R.K."/>
        </authorList>
    </citation>
    <scope>NUCLEOTIDE SEQUENCE [LARGE SCALE GENOMIC DNA]</scope>
    <source>
        <strain evidence="2 3">F0279</strain>
    </source>
</reference>
<organism evidence="2 3">
    <name type="scientific">Leptotrichia wadei (strain F0279)</name>
    <dbReference type="NCBI Taxonomy" id="888055"/>
    <lineage>
        <taxon>Bacteria</taxon>
        <taxon>Fusobacteriati</taxon>
        <taxon>Fusobacteriota</taxon>
        <taxon>Fusobacteriia</taxon>
        <taxon>Fusobacteriales</taxon>
        <taxon>Leptotrichiaceae</taxon>
        <taxon>Leptotrichia</taxon>
    </lineage>
</organism>